<name>A0A919KQL3_9MICO</name>
<evidence type="ECO:0000256" key="3">
    <source>
        <dbReference type="ARBA" id="ARBA00023163"/>
    </source>
</evidence>
<evidence type="ECO:0000259" key="4">
    <source>
        <dbReference type="PROSITE" id="PS50932"/>
    </source>
</evidence>
<sequence>MPVTMHDVAQRAGVSVKTVSNVVNRYPHIRAETRQRVEEAIDHLGYRLNVSARNLRIRRTGMITLNVPELSLPYFAELADSVIRAADERGWTVLIEQTGAERARELEVLAGGRRHLTDGVLFSPLALGPDDLGRFDVDFPLVVLGERVFGARADHVTMNNVEAARAATAHLIATGRRRIAVVGAHAGEVIGSAALRLTGYERALADAGIPLDPALVGEAGLWHRSTGAETMGRMLDSGVEIDAVFALNDAMALGALHALHARRIDVPGDVALIGFDDVDDVRYSVPTISSVDPGRDDIARTAVELLVERIGGTEKPFRRIVPGTRIVGRESTGGAPGDGEKAVAVLPGRVEGIEVSPLEAG</sequence>
<dbReference type="GO" id="GO:0003700">
    <property type="term" value="F:DNA-binding transcription factor activity"/>
    <property type="evidence" value="ECO:0007669"/>
    <property type="project" value="TreeGrafter"/>
</dbReference>
<dbReference type="SUPFAM" id="SSF47413">
    <property type="entry name" value="lambda repressor-like DNA-binding domains"/>
    <property type="match status" value="1"/>
</dbReference>
<dbReference type="PROSITE" id="PS00356">
    <property type="entry name" value="HTH_LACI_1"/>
    <property type="match status" value="1"/>
</dbReference>
<proteinExistence type="predicted"/>
<dbReference type="SUPFAM" id="SSF53822">
    <property type="entry name" value="Periplasmic binding protein-like I"/>
    <property type="match status" value="1"/>
</dbReference>
<keyword evidence="3" id="KW-0804">Transcription</keyword>
<dbReference type="RefSeq" id="WP_189668443.1">
    <property type="nucleotide sequence ID" value="NZ_BNAS01000002.1"/>
</dbReference>
<dbReference type="AlphaFoldDB" id="A0A919KQL3"/>
<dbReference type="Pfam" id="PF00356">
    <property type="entry name" value="LacI"/>
    <property type="match status" value="1"/>
</dbReference>
<dbReference type="InterPro" id="IPR010982">
    <property type="entry name" value="Lambda_DNA-bd_dom_sf"/>
</dbReference>
<dbReference type="InterPro" id="IPR046335">
    <property type="entry name" value="LacI/GalR-like_sensor"/>
</dbReference>
<organism evidence="5 6">
    <name type="scientific">Promicromonospora soli</name>
    <dbReference type="NCBI Taxonomy" id="2035533"/>
    <lineage>
        <taxon>Bacteria</taxon>
        <taxon>Bacillati</taxon>
        <taxon>Actinomycetota</taxon>
        <taxon>Actinomycetes</taxon>
        <taxon>Micrococcales</taxon>
        <taxon>Promicromonosporaceae</taxon>
        <taxon>Promicromonospora</taxon>
    </lineage>
</organism>
<keyword evidence="2" id="KW-0238">DNA-binding</keyword>
<protein>
    <submittedName>
        <fullName evidence="5">LacI family transcriptional regulator</fullName>
    </submittedName>
</protein>
<dbReference type="PANTHER" id="PTHR30146:SF109">
    <property type="entry name" value="HTH-TYPE TRANSCRIPTIONAL REGULATOR GALS"/>
    <property type="match status" value="1"/>
</dbReference>
<dbReference type="CDD" id="cd06267">
    <property type="entry name" value="PBP1_LacI_sugar_binding-like"/>
    <property type="match status" value="1"/>
</dbReference>
<reference evidence="5" key="1">
    <citation type="journal article" date="2014" name="Int. J. Syst. Evol. Microbiol.">
        <title>Complete genome sequence of Corynebacterium casei LMG S-19264T (=DSM 44701T), isolated from a smear-ripened cheese.</title>
        <authorList>
            <consortium name="US DOE Joint Genome Institute (JGI-PGF)"/>
            <person name="Walter F."/>
            <person name="Albersmeier A."/>
            <person name="Kalinowski J."/>
            <person name="Ruckert C."/>
        </authorList>
    </citation>
    <scope>NUCLEOTIDE SEQUENCE</scope>
    <source>
        <strain evidence="5">CGMCC 4.7398</strain>
    </source>
</reference>
<evidence type="ECO:0000256" key="2">
    <source>
        <dbReference type="ARBA" id="ARBA00023125"/>
    </source>
</evidence>
<dbReference type="SMART" id="SM00354">
    <property type="entry name" value="HTH_LACI"/>
    <property type="match status" value="1"/>
</dbReference>
<feature type="domain" description="HTH lacI-type" evidence="4">
    <location>
        <begin position="3"/>
        <end position="57"/>
    </location>
</feature>
<dbReference type="EMBL" id="BNAS01000002">
    <property type="protein sequence ID" value="GHH68728.1"/>
    <property type="molecule type" value="Genomic_DNA"/>
</dbReference>
<dbReference type="CDD" id="cd01392">
    <property type="entry name" value="HTH_LacI"/>
    <property type="match status" value="1"/>
</dbReference>
<dbReference type="PANTHER" id="PTHR30146">
    <property type="entry name" value="LACI-RELATED TRANSCRIPTIONAL REPRESSOR"/>
    <property type="match status" value="1"/>
</dbReference>
<evidence type="ECO:0000256" key="1">
    <source>
        <dbReference type="ARBA" id="ARBA00023015"/>
    </source>
</evidence>
<reference evidence="5" key="2">
    <citation type="submission" date="2020-09" db="EMBL/GenBank/DDBJ databases">
        <authorList>
            <person name="Sun Q."/>
            <person name="Zhou Y."/>
        </authorList>
    </citation>
    <scope>NUCLEOTIDE SEQUENCE</scope>
    <source>
        <strain evidence="5">CGMCC 4.7398</strain>
    </source>
</reference>
<dbReference type="Proteomes" id="UP000627369">
    <property type="component" value="Unassembled WGS sequence"/>
</dbReference>
<dbReference type="InterPro" id="IPR000843">
    <property type="entry name" value="HTH_LacI"/>
</dbReference>
<comment type="caution">
    <text evidence="5">The sequence shown here is derived from an EMBL/GenBank/DDBJ whole genome shotgun (WGS) entry which is preliminary data.</text>
</comment>
<dbReference type="InterPro" id="IPR028082">
    <property type="entry name" value="Peripla_BP_I"/>
</dbReference>
<dbReference type="Pfam" id="PF13377">
    <property type="entry name" value="Peripla_BP_3"/>
    <property type="match status" value="1"/>
</dbReference>
<accession>A0A919KQL3</accession>
<dbReference type="GO" id="GO:0000976">
    <property type="term" value="F:transcription cis-regulatory region binding"/>
    <property type="evidence" value="ECO:0007669"/>
    <property type="project" value="TreeGrafter"/>
</dbReference>
<evidence type="ECO:0000313" key="6">
    <source>
        <dbReference type="Proteomes" id="UP000627369"/>
    </source>
</evidence>
<dbReference type="PROSITE" id="PS50932">
    <property type="entry name" value="HTH_LACI_2"/>
    <property type="match status" value="1"/>
</dbReference>
<evidence type="ECO:0000313" key="5">
    <source>
        <dbReference type="EMBL" id="GHH68728.1"/>
    </source>
</evidence>
<dbReference type="Gene3D" id="3.40.50.2300">
    <property type="match status" value="2"/>
</dbReference>
<dbReference type="Gene3D" id="1.10.260.40">
    <property type="entry name" value="lambda repressor-like DNA-binding domains"/>
    <property type="match status" value="1"/>
</dbReference>
<gene>
    <name evidence="5" type="ORF">GCM10017772_12440</name>
</gene>
<keyword evidence="1" id="KW-0805">Transcription regulation</keyword>
<keyword evidence="6" id="KW-1185">Reference proteome</keyword>